<dbReference type="PROSITE" id="PS50405">
    <property type="entry name" value="GST_CTER"/>
    <property type="match status" value="1"/>
</dbReference>
<dbReference type="Gene3D" id="1.20.1050.10">
    <property type="match status" value="1"/>
</dbReference>
<dbReference type="EMBL" id="BSNI01000002">
    <property type="protein sequence ID" value="GLQ17889.1"/>
    <property type="molecule type" value="Genomic_DNA"/>
</dbReference>
<reference evidence="2" key="1">
    <citation type="journal article" date="2014" name="Int. J. Syst. Evol. Microbiol.">
        <title>Complete genome of a new Firmicutes species belonging to the dominant human colonic microbiota ('Ruminococcus bicirculans') reveals two chromosomes and a selective capacity to utilize plant glucans.</title>
        <authorList>
            <consortium name="NISC Comparative Sequencing Program"/>
            <person name="Wegmann U."/>
            <person name="Louis P."/>
            <person name="Goesmann A."/>
            <person name="Henrissat B."/>
            <person name="Duncan S.H."/>
            <person name="Flint H.J."/>
        </authorList>
    </citation>
    <scope>NUCLEOTIDE SEQUENCE</scope>
    <source>
        <strain evidence="2">NBRC 107169</strain>
    </source>
</reference>
<dbReference type="SFLD" id="SFLDS00019">
    <property type="entry name" value="Glutathione_Transferase_(cytos"/>
    <property type="match status" value="1"/>
</dbReference>
<comment type="caution">
    <text evidence="2">The sequence shown here is derived from an EMBL/GenBank/DDBJ whole genome shotgun (WGS) entry which is preliminary data.</text>
</comment>
<keyword evidence="3" id="KW-1185">Reference proteome</keyword>
<dbReference type="PANTHER" id="PTHR32419:SF6">
    <property type="entry name" value="GLUTATHIONE S-TRANSFERASE OMEGA-LIKE 1-RELATED"/>
    <property type="match status" value="1"/>
</dbReference>
<dbReference type="SFLD" id="SFLDG01206">
    <property type="entry name" value="Xi.1"/>
    <property type="match status" value="1"/>
</dbReference>
<protein>
    <submittedName>
        <fullName evidence="2">Glutathione-dependent reductase</fullName>
    </submittedName>
</protein>
<proteinExistence type="predicted"/>
<dbReference type="PANTHER" id="PTHR32419">
    <property type="entry name" value="GLUTATHIONYL-HYDROQUINONE REDUCTASE"/>
    <property type="match status" value="1"/>
</dbReference>
<accession>A0ABQ5USL7</accession>
<dbReference type="Gene3D" id="3.40.30.10">
    <property type="entry name" value="Glutaredoxin"/>
    <property type="match status" value="1"/>
</dbReference>
<dbReference type="Pfam" id="PF13410">
    <property type="entry name" value="GST_C_2"/>
    <property type="match status" value="1"/>
</dbReference>
<dbReference type="Proteomes" id="UP001161405">
    <property type="component" value="Unassembled WGS sequence"/>
</dbReference>
<dbReference type="SUPFAM" id="SSF52833">
    <property type="entry name" value="Thioredoxin-like"/>
    <property type="match status" value="1"/>
</dbReference>
<dbReference type="RefSeq" id="WP_284364351.1">
    <property type="nucleotide sequence ID" value="NZ_BSNI01000002.1"/>
</dbReference>
<organism evidence="2 3">
    <name type="scientific">Maritalea porphyrae</name>
    <dbReference type="NCBI Taxonomy" id="880732"/>
    <lineage>
        <taxon>Bacteria</taxon>
        <taxon>Pseudomonadati</taxon>
        <taxon>Pseudomonadota</taxon>
        <taxon>Alphaproteobacteria</taxon>
        <taxon>Hyphomicrobiales</taxon>
        <taxon>Devosiaceae</taxon>
        <taxon>Maritalea</taxon>
    </lineage>
</organism>
<name>A0ABQ5USL7_9HYPH</name>
<dbReference type="InterPro" id="IPR036249">
    <property type="entry name" value="Thioredoxin-like_sf"/>
</dbReference>
<dbReference type="InterPro" id="IPR040079">
    <property type="entry name" value="Glutathione_S-Trfase"/>
</dbReference>
<evidence type="ECO:0000259" key="1">
    <source>
        <dbReference type="PROSITE" id="PS50405"/>
    </source>
</evidence>
<dbReference type="PIRSF" id="PIRSF015753">
    <property type="entry name" value="GST"/>
    <property type="match status" value="1"/>
</dbReference>
<dbReference type="CDD" id="cd03190">
    <property type="entry name" value="GST_C_Omega_like"/>
    <property type="match status" value="1"/>
</dbReference>
<feature type="domain" description="GST C-terminal" evidence="1">
    <location>
        <begin position="169"/>
        <end position="297"/>
    </location>
</feature>
<evidence type="ECO:0000313" key="2">
    <source>
        <dbReference type="EMBL" id="GLQ17889.1"/>
    </source>
</evidence>
<dbReference type="InterPro" id="IPR010987">
    <property type="entry name" value="Glutathione-S-Trfase_C-like"/>
</dbReference>
<reference evidence="2" key="2">
    <citation type="submission" date="2023-01" db="EMBL/GenBank/DDBJ databases">
        <title>Draft genome sequence of Maritalea porphyrae strain NBRC 107169.</title>
        <authorList>
            <person name="Sun Q."/>
            <person name="Mori K."/>
        </authorList>
    </citation>
    <scope>NUCLEOTIDE SEQUENCE</scope>
    <source>
        <strain evidence="2">NBRC 107169</strain>
    </source>
</reference>
<dbReference type="InterPro" id="IPR016639">
    <property type="entry name" value="GST_Omega/GSH"/>
</dbReference>
<gene>
    <name evidence="2" type="ORF">GCM10007879_21380</name>
</gene>
<dbReference type="SUPFAM" id="SSF47616">
    <property type="entry name" value="GST C-terminal domain-like"/>
    <property type="match status" value="1"/>
</dbReference>
<dbReference type="Pfam" id="PF13409">
    <property type="entry name" value="GST_N_2"/>
    <property type="match status" value="1"/>
</dbReference>
<dbReference type="SFLD" id="SFLDG01148">
    <property type="entry name" value="Xi_(cytGST)"/>
    <property type="match status" value="1"/>
</dbReference>
<dbReference type="InterPro" id="IPR047047">
    <property type="entry name" value="GST_Omega-like_C"/>
</dbReference>
<dbReference type="InterPro" id="IPR036282">
    <property type="entry name" value="Glutathione-S-Trfase_C_sf"/>
</dbReference>
<dbReference type="InterPro" id="IPR004045">
    <property type="entry name" value="Glutathione_S-Trfase_N"/>
</dbReference>
<evidence type="ECO:0000313" key="3">
    <source>
        <dbReference type="Proteomes" id="UP001161405"/>
    </source>
</evidence>
<sequence>MLIQGKWDADWHPVQSKDNDGRFIRQRSTFRNWITPDGSAGPEGQPALKAEAGRFHLVVAYICPWASRTLAVRALKGLEDVVSVSVVNPQLTKQGWRFGGYDADTATDNLIGARYMHELYTHSDATFSGRATVPILWDKEQQTIVNNESADIMRILNSGFGELANEQIDLFTAALADDFEEFDARLYDRVNNGVYKAGFASSQTAYEEAVEMLFAEMEGIDDRLSDGRPYLFGDKLTGSDIRLFVTMIRFDAAYFGLFKCNLAPLSAFPHLMRHTKRLYDIEAIRRTVNLDHIKKGYYSVKALNPNGIVPIGPNKLFAE</sequence>